<keyword evidence="2" id="KW-1133">Transmembrane helix</keyword>
<dbReference type="Pfam" id="PF20990">
    <property type="entry name" value="DUF2207_C"/>
    <property type="match status" value="1"/>
</dbReference>
<evidence type="ECO:0000256" key="2">
    <source>
        <dbReference type="SAM" id="Phobius"/>
    </source>
</evidence>
<feature type="transmembrane region" description="Helical" evidence="2">
    <location>
        <begin position="429"/>
        <end position="450"/>
    </location>
</feature>
<feature type="compositionally biased region" description="Gly residues" evidence="1">
    <location>
        <begin position="574"/>
        <end position="592"/>
    </location>
</feature>
<evidence type="ECO:0000313" key="6">
    <source>
        <dbReference type="EMBL" id="UGS27282.1"/>
    </source>
</evidence>
<keyword evidence="2" id="KW-0812">Transmembrane</keyword>
<evidence type="ECO:0000256" key="3">
    <source>
        <dbReference type="SAM" id="SignalP"/>
    </source>
</evidence>
<feature type="chain" id="PRO_5045700012" evidence="3">
    <location>
        <begin position="31"/>
        <end position="592"/>
    </location>
</feature>
<evidence type="ECO:0000313" key="7">
    <source>
        <dbReference type="Proteomes" id="UP001199642"/>
    </source>
</evidence>
<evidence type="ECO:0000259" key="4">
    <source>
        <dbReference type="Pfam" id="PF09972"/>
    </source>
</evidence>
<evidence type="ECO:0000256" key="1">
    <source>
        <dbReference type="SAM" id="MobiDB-lite"/>
    </source>
</evidence>
<gene>
    <name evidence="6" type="ORF">K8F61_03485</name>
</gene>
<feature type="transmembrane region" description="Helical" evidence="2">
    <location>
        <begin position="246"/>
        <end position="270"/>
    </location>
</feature>
<keyword evidence="7" id="KW-1185">Reference proteome</keyword>
<dbReference type="Proteomes" id="UP001199642">
    <property type="component" value="Chromosome"/>
</dbReference>
<evidence type="ECO:0000259" key="5">
    <source>
        <dbReference type="Pfam" id="PF20990"/>
    </source>
</evidence>
<organism evidence="6 7">
    <name type="scientific">Microbacterium resistens</name>
    <dbReference type="NCBI Taxonomy" id="156977"/>
    <lineage>
        <taxon>Bacteria</taxon>
        <taxon>Bacillati</taxon>
        <taxon>Actinomycetota</taxon>
        <taxon>Actinomycetes</taxon>
        <taxon>Micrococcales</taxon>
        <taxon>Microbacteriaceae</taxon>
        <taxon>Microbacterium</taxon>
    </lineage>
</organism>
<name>A0ABY3RU01_9MICO</name>
<protein>
    <submittedName>
        <fullName evidence="6">DUF2207 domain-containing protein</fullName>
    </submittedName>
</protein>
<accession>A0ABY3RU01</accession>
<dbReference type="EMBL" id="CP082781">
    <property type="protein sequence ID" value="UGS27282.1"/>
    <property type="molecule type" value="Genomic_DNA"/>
</dbReference>
<feature type="region of interest" description="Disordered" evidence="1">
    <location>
        <begin position="566"/>
        <end position="592"/>
    </location>
</feature>
<feature type="domain" description="Predicted membrane protein YciQ-like C-terminal" evidence="5">
    <location>
        <begin position="285"/>
        <end position="525"/>
    </location>
</feature>
<reference evidence="6 7" key="1">
    <citation type="submission" date="2023-01" db="EMBL/GenBank/DDBJ databases">
        <title>Characterization of estradiol degrading bacteria Microbacterium sp. MZT7 and reveal degrading genes through genome analysis.</title>
        <authorList>
            <person name="Hao P."/>
            <person name="Gao Y."/>
        </authorList>
    </citation>
    <scope>NUCLEOTIDE SEQUENCE [LARGE SCALE GENOMIC DNA]</scope>
    <source>
        <strain evidence="6 7">MZT7</strain>
    </source>
</reference>
<keyword evidence="2" id="KW-0472">Membrane</keyword>
<feature type="transmembrane region" description="Helical" evidence="2">
    <location>
        <begin position="399"/>
        <end position="423"/>
    </location>
</feature>
<dbReference type="InterPro" id="IPR048389">
    <property type="entry name" value="YciQ-like_C"/>
</dbReference>
<dbReference type="RefSeq" id="WP_231820696.1">
    <property type="nucleotide sequence ID" value="NZ_CP082781.1"/>
</dbReference>
<keyword evidence="3" id="KW-0732">Signal</keyword>
<dbReference type="Pfam" id="PF09972">
    <property type="entry name" value="DUF2207"/>
    <property type="match status" value="1"/>
</dbReference>
<feature type="signal peptide" evidence="3">
    <location>
        <begin position="1"/>
        <end position="30"/>
    </location>
</feature>
<proteinExistence type="predicted"/>
<feature type="domain" description="DUF2207" evidence="4">
    <location>
        <begin position="54"/>
        <end position="226"/>
    </location>
</feature>
<dbReference type="InterPro" id="IPR018702">
    <property type="entry name" value="DUF2207"/>
</dbReference>
<sequence>MAKRLRTIVLTAVALVLAAVAVAMPSAATADVNDFRYSSWDARYELGLDDAGRASLRVTETVVAEFPETDQNRGIVRGLPEKYRGVPIFPTVVSVRDADGASVPYETDSEDDVLFIAIGDDSFQHGSTTYVIEYTMRDVVHRPDDADVDEFYWDLLPLDSTQPVDAFQATIQFSDALAGRLTGDRSCYRGGYGSRDTCEIAPDGAGGFRVGARDLPAGAGITVAFAMEPGTVEPSPASRPDAVTDVVPYAVAGGGALLVPVLGAVARGAVRRRHRAQGRGVVIAQYEVPAVLPPLLAGELLGAASRATAAEIVHLGVHGALRIEEGGKKPTLTLQDPARIPDPLDGAALAALFPARVAGTRLDLAEPDNAVAGRLSRLPKAGRDAAERRGLIRRARSRTAVVIGIAGVLAGLVAIGLSVPGLVVQRDAAIAAFVISILLTAVLIVMAVVLSQRMSLLTPAGAEAWEHLQGAREYIRLAEADRIRMLQSYTGAERRRDGQADVIVLYERLLPYAMLFGMEKEWGRVLAVHYENEDAAPSWYTGYAIGSLGSSLSRMGSSLHATPVASSSSSSSGSFGGGFSGGGGGGGFSGGR</sequence>